<dbReference type="InterPro" id="IPR000073">
    <property type="entry name" value="AB_hydrolase_1"/>
</dbReference>
<name>A0A418SY13_9RHOB</name>
<evidence type="ECO:0000313" key="3">
    <source>
        <dbReference type="Proteomes" id="UP000284202"/>
    </source>
</evidence>
<evidence type="ECO:0000313" key="2">
    <source>
        <dbReference type="EMBL" id="RJE85790.1"/>
    </source>
</evidence>
<dbReference type="InterPro" id="IPR029058">
    <property type="entry name" value="AB_hydrolase_fold"/>
</dbReference>
<dbReference type="GO" id="GO:0016787">
    <property type="term" value="F:hydrolase activity"/>
    <property type="evidence" value="ECO:0007669"/>
    <property type="project" value="UniProtKB-KW"/>
</dbReference>
<dbReference type="RefSeq" id="WP_119747851.1">
    <property type="nucleotide sequence ID" value="NZ_QZCG01000005.1"/>
</dbReference>
<dbReference type="Gene3D" id="3.40.50.1820">
    <property type="entry name" value="alpha/beta hydrolase"/>
    <property type="match status" value="1"/>
</dbReference>
<dbReference type="AlphaFoldDB" id="A0A418SY13"/>
<organism evidence="2 3">
    <name type="scientific">Paracoccus onubensis</name>
    <dbReference type="NCBI Taxonomy" id="1675788"/>
    <lineage>
        <taxon>Bacteria</taxon>
        <taxon>Pseudomonadati</taxon>
        <taxon>Pseudomonadota</taxon>
        <taxon>Alphaproteobacteria</taxon>
        <taxon>Rhodobacterales</taxon>
        <taxon>Paracoccaceae</taxon>
        <taxon>Paracoccus</taxon>
    </lineage>
</organism>
<dbReference type="SUPFAM" id="SSF53474">
    <property type="entry name" value="alpha/beta-Hydrolases"/>
    <property type="match status" value="1"/>
</dbReference>
<dbReference type="OrthoDB" id="8107794at2"/>
<dbReference type="EMBL" id="QZCG01000005">
    <property type="protein sequence ID" value="RJE85790.1"/>
    <property type="molecule type" value="Genomic_DNA"/>
</dbReference>
<gene>
    <name evidence="2" type="ORF">D3P04_08510</name>
</gene>
<comment type="caution">
    <text evidence="2">The sequence shown here is derived from an EMBL/GenBank/DDBJ whole genome shotgun (WGS) entry which is preliminary data.</text>
</comment>
<evidence type="ECO:0000259" key="1">
    <source>
        <dbReference type="Pfam" id="PF12697"/>
    </source>
</evidence>
<keyword evidence="3" id="KW-1185">Reference proteome</keyword>
<dbReference type="PANTHER" id="PTHR43433">
    <property type="entry name" value="HYDROLASE, ALPHA/BETA FOLD FAMILY PROTEIN"/>
    <property type="match status" value="1"/>
</dbReference>
<dbReference type="Pfam" id="PF12697">
    <property type="entry name" value="Abhydrolase_6"/>
    <property type="match status" value="1"/>
</dbReference>
<dbReference type="InterPro" id="IPR050471">
    <property type="entry name" value="AB_hydrolase"/>
</dbReference>
<sequence length="359" mass="39139">MKRLHLAAIAAYGIGGATPAISDDIVAADLPPRDPEAFRLQDEFDHIGAEVHSLSKDGRVSFYIDEGNEQDRPVVFIGGQGTSLEAFQLTEFARTMREELGLRIISVERNGFGESEFDPSLGYTDYADEVLTVLDHLGIDKFAIMAISGGGAYAAHLAEAVPDRVISIHAGAAVSRTLPTRTEPDCSRSAEDWNESLAAYTHNPKDWWGVPGSPVLVIPGWQTKAYADGTRSFYVGGQLGDPAALTHESMLVCGQDAVADTTKIQAPVYLYYGEADEAVPVEEMRQWQSAFSNVVKAVVYPGEGHTVQYRHWDQILADMAGYDDYTVTCREGASRLIPNKDVDEGEFLGICAWQTQGTD</sequence>
<accession>A0A418SY13</accession>
<keyword evidence="2" id="KW-0378">Hydrolase</keyword>
<dbReference type="Proteomes" id="UP000284202">
    <property type="component" value="Unassembled WGS sequence"/>
</dbReference>
<protein>
    <submittedName>
        <fullName evidence="2">Alpha/beta hydrolase</fullName>
    </submittedName>
</protein>
<reference evidence="3" key="1">
    <citation type="submission" date="2018-09" db="EMBL/GenBank/DDBJ databases">
        <title>Acidovorax cavernicola nov. sp. isolated from Gruta de las Maravillas (Aracena, Spain).</title>
        <authorList>
            <person name="Jurado V."/>
            <person name="Gutierrez-Patricio S."/>
            <person name="Gonzalez-Pimentel J.L."/>
            <person name="Miller A.Z."/>
            <person name="Laiz L."/>
            <person name="Saiz-Jimenez C."/>
        </authorList>
    </citation>
    <scope>NUCLEOTIDE SEQUENCE [LARGE SCALE GENOMIC DNA]</scope>
    <source>
        <strain evidence="3">1011MAR3C25</strain>
    </source>
</reference>
<dbReference type="PANTHER" id="PTHR43433:SF10">
    <property type="entry name" value="AB HYDROLASE-1 DOMAIN-CONTAINING PROTEIN"/>
    <property type="match status" value="1"/>
</dbReference>
<feature type="domain" description="AB hydrolase-1" evidence="1">
    <location>
        <begin position="74"/>
        <end position="315"/>
    </location>
</feature>
<proteinExistence type="predicted"/>